<gene>
    <name evidence="2" type="ORF">ABIH81_19575</name>
</gene>
<organism evidence="2">
    <name type="scientific">Micromonospora sp. HUAS YX12</name>
    <dbReference type="NCBI Taxonomy" id="3156396"/>
    <lineage>
        <taxon>Bacteria</taxon>
        <taxon>Bacillati</taxon>
        <taxon>Actinomycetota</taxon>
        <taxon>Actinomycetes</taxon>
        <taxon>Micromonosporales</taxon>
        <taxon>Micromonosporaceae</taxon>
        <taxon>Micromonospora</taxon>
    </lineage>
</organism>
<dbReference type="GO" id="GO:0004190">
    <property type="term" value="F:aspartic-type endopeptidase activity"/>
    <property type="evidence" value="ECO:0007669"/>
    <property type="project" value="UniProtKB-EC"/>
</dbReference>
<evidence type="ECO:0000313" key="2">
    <source>
        <dbReference type="EMBL" id="XBT79855.1"/>
    </source>
</evidence>
<dbReference type="EC" id="3.4.23.43" evidence="2"/>
<reference evidence="2" key="1">
    <citation type="submission" date="2024-06" db="EMBL/GenBank/DDBJ databases">
        <title>Micromonospora sp. strain HUAS YX12 genome sequences.</title>
        <authorList>
            <person name="Mo P."/>
        </authorList>
    </citation>
    <scope>NUCLEOTIDE SEQUENCE</scope>
    <source>
        <strain evidence="2">HUAS YX12</strain>
    </source>
</reference>
<name>A0AAU7QX11_9ACTN</name>
<dbReference type="InterPro" id="IPR010627">
    <property type="entry name" value="Prepilin_pept_A24_N"/>
</dbReference>
<protein>
    <submittedName>
        <fullName evidence="2">Prepilin peptidase</fullName>
        <ecNumber evidence="2">3.4.23.43</ecNumber>
    </submittedName>
</protein>
<keyword evidence="2" id="KW-0378">Hydrolase</keyword>
<proteinExistence type="predicted"/>
<dbReference type="AlphaFoldDB" id="A0AAU7QX11"/>
<sequence>MNTAWTIAAAAAAVGLAGTVRTRILALGVPAGHPPRLACPGCESSVIPSGRMDALGWSLLTGRCRTCHARSVPPRGTVEVVLAVAAGVLVHTSAAPVGAPVLVCLAAAGVTLAFVEAAVRCPAGRFTAAAARATSVQHGPQAAVTATPEAAGVDLAGGDITCADLSVVTDLSRRGGSVSVTVGCSVCIASLACMSGIQGSFTARATCTAPIGTFRHIPLGAAGDRRPSGVPA</sequence>
<feature type="domain" description="Prepilin peptidase A24 N-terminal" evidence="1">
    <location>
        <begin position="35"/>
        <end position="90"/>
    </location>
</feature>
<accession>A0AAU7QX11</accession>
<evidence type="ECO:0000259" key="1">
    <source>
        <dbReference type="Pfam" id="PF06750"/>
    </source>
</evidence>
<dbReference type="RefSeq" id="WP_349876346.1">
    <property type="nucleotide sequence ID" value="NZ_CP157974.1"/>
</dbReference>
<dbReference type="EMBL" id="CP157974">
    <property type="protein sequence ID" value="XBT79855.1"/>
    <property type="molecule type" value="Genomic_DNA"/>
</dbReference>
<dbReference type="Pfam" id="PF06750">
    <property type="entry name" value="A24_N_bact"/>
    <property type="match status" value="1"/>
</dbReference>